<dbReference type="EMBL" id="CAEMXZ010000164">
    <property type="protein sequence ID" value="CAB4324523.1"/>
    <property type="molecule type" value="Genomic_DNA"/>
</dbReference>
<name>A0A6J5YFF0_9ZZZZ</name>
<proteinExistence type="predicted"/>
<feature type="region of interest" description="Disordered" evidence="1">
    <location>
        <begin position="64"/>
        <end position="83"/>
    </location>
</feature>
<gene>
    <name evidence="2" type="ORF">UFOPK1392_02298</name>
</gene>
<reference evidence="2" key="1">
    <citation type="submission" date="2020-05" db="EMBL/GenBank/DDBJ databases">
        <authorList>
            <person name="Chiriac C."/>
            <person name="Salcher M."/>
            <person name="Ghai R."/>
            <person name="Kavagutti S V."/>
        </authorList>
    </citation>
    <scope>NUCLEOTIDE SEQUENCE</scope>
</reference>
<dbReference type="AlphaFoldDB" id="A0A6J5YFF0"/>
<protein>
    <submittedName>
        <fullName evidence="2">Unannotated protein</fullName>
    </submittedName>
</protein>
<accession>A0A6J5YFF0</accession>
<organism evidence="2">
    <name type="scientific">freshwater metagenome</name>
    <dbReference type="NCBI Taxonomy" id="449393"/>
    <lineage>
        <taxon>unclassified sequences</taxon>
        <taxon>metagenomes</taxon>
        <taxon>ecological metagenomes</taxon>
    </lineage>
</organism>
<evidence type="ECO:0000256" key="1">
    <source>
        <dbReference type="SAM" id="MobiDB-lite"/>
    </source>
</evidence>
<sequence>MITSGIIVSPGSLCSQVMAAKFSGFASILIELFGRWEWSPSHSGLGGLLNSMVISVTVSASALPARRKNGTPLQRGESISSRNAANVSVSEFGATPATSR</sequence>
<evidence type="ECO:0000313" key="2">
    <source>
        <dbReference type="EMBL" id="CAB4324523.1"/>
    </source>
</evidence>